<evidence type="ECO:0000313" key="4">
    <source>
        <dbReference type="Proteomes" id="UP000006039"/>
    </source>
</evidence>
<sequence>MERRNRVCLAGDGPRPDKTLAAAQPTPDLKCLLRGGFQPLAHLYPSGPTRDAATLKVELQGKPWKSQVTNLHCTRLN</sequence>
<keyword evidence="4" id="KW-1185">Reference proteome</keyword>
<dbReference type="Proteomes" id="UP000006039">
    <property type="component" value="Unassembled WGS sequence"/>
</dbReference>
<dbReference type="VEuPathDB" id="FungiDB:GGTG_01533"/>
<accession>J3NJV2</accession>
<reference evidence="4" key="1">
    <citation type="submission" date="2010-07" db="EMBL/GenBank/DDBJ databases">
        <title>The genome sequence of Gaeumannomyces graminis var. tritici strain R3-111a-1.</title>
        <authorList>
            <consortium name="The Broad Institute Genome Sequencing Platform"/>
            <person name="Ma L.-J."/>
            <person name="Dead R."/>
            <person name="Young S."/>
            <person name="Zeng Q."/>
            <person name="Koehrsen M."/>
            <person name="Alvarado L."/>
            <person name="Berlin A."/>
            <person name="Chapman S.B."/>
            <person name="Chen Z."/>
            <person name="Freedman E."/>
            <person name="Gellesch M."/>
            <person name="Goldberg J."/>
            <person name="Griggs A."/>
            <person name="Gujja S."/>
            <person name="Heilman E.R."/>
            <person name="Heiman D."/>
            <person name="Hepburn T."/>
            <person name="Howarth C."/>
            <person name="Jen D."/>
            <person name="Larson L."/>
            <person name="Mehta T."/>
            <person name="Neiman D."/>
            <person name="Pearson M."/>
            <person name="Roberts A."/>
            <person name="Saif S."/>
            <person name="Shea T."/>
            <person name="Shenoy N."/>
            <person name="Sisk P."/>
            <person name="Stolte C."/>
            <person name="Sykes S."/>
            <person name="Walk T."/>
            <person name="White J."/>
            <person name="Yandava C."/>
            <person name="Haas B."/>
            <person name="Nusbaum C."/>
            <person name="Birren B."/>
        </authorList>
    </citation>
    <scope>NUCLEOTIDE SEQUENCE [LARGE SCALE GENOMIC DNA]</scope>
    <source>
        <strain evidence="4">R3-111a-1</strain>
    </source>
</reference>
<dbReference type="HOGENOM" id="CLU_2638189_0_0_1"/>
<gene>
    <name evidence="3" type="primary">20341991</name>
    <name evidence="2" type="ORF">GGTG_01533</name>
</gene>
<protein>
    <submittedName>
        <fullName evidence="2 3">Uncharacterized protein</fullName>
    </submittedName>
</protein>
<proteinExistence type="predicted"/>
<dbReference type="GeneID" id="20341991"/>
<dbReference type="RefSeq" id="XP_009217564.1">
    <property type="nucleotide sequence ID" value="XM_009219300.1"/>
</dbReference>
<evidence type="ECO:0000256" key="1">
    <source>
        <dbReference type="SAM" id="MobiDB-lite"/>
    </source>
</evidence>
<organism evidence="2">
    <name type="scientific">Gaeumannomyces tritici (strain R3-111a-1)</name>
    <name type="common">Wheat and barley take-all root rot fungus</name>
    <name type="synonym">Gaeumannomyces graminis var. tritici</name>
    <dbReference type="NCBI Taxonomy" id="644352"/>
    <lineage>
        <taxon>Eukaryota</taxon>
        <taxon>Fungi</taxon>
        <taxon>Dikarya</taxon>
        <taxon>Ascomycota</taxon>
        <taxon>Pezizomycotina</taxon>
        <taxon>Sordariomycetes</taxon>
        <taxon>Sordariomycetidae</taxon>
        <taxon>Magnaporthales</taxon>
        <taxon>Magnaporthaceae</taxon>
        <taxon>Gaeumannomyces</taxon>
    </lineage>
</organism>
<name>J3NJV2_GAET3</name>
<evidence type="ECO:0000313" key="3">
    <source>
        <dbReference type="EnsemblFungi" id="EJT81555"/>
    </source>
</evidence>
<dbReference type="EnsemblFungi" id="EJT81555">
    <property type="protein sequence ID" value="EJT81555"/>
    <property type="gene ID" value="GGTG_01533"/>
</dbReference>
<reference evidence="3" key="4">
    <citation type="journal article" date="2015" name="G3 (Bethesda)">
        <title>Genome sequences of three phytopathogenic species of the Magnaporthaceae family of fungi.</title>
        <authorList>
            <person name="Okagaki L.H."/>
            <person name="Nunes C.C."/>
            <person name="Sailsbery J."/>
            <person name="Clay B."/>
            <person name="Brown D."/>
            <person name="John T."/>
            <person name="Oh Y."/>
            <person name="Young N."/>
            <person name="Fitzgerald M."/>
            <person name="Haas B.J."/>
            <person name="Zeng Q."/>
            <person name="Young S."/>
            <person name="Adiconis X."/>
            <person name="Fan L."/>
            <person name="Levin J.Z."/>
            <person name="Mitchell T.K."/>
            <person name="Okubara P.A."/>
            <person name="Farman M.L."/>
            <person name="Kohn L.M."/>
            <person name="Birren B."/>
            <person name="Ma L.-J."/>
            <person name="Dean R.A."/>
        </authorList>
    </citation>
    <scope>NUCLEOTIDE SEQUENCE</scope>
    <source>
        <strain evidence="3">R3-111a-1</strain>
    </source>
</reference>
<evidence type="ECO:0000313" key="2">
    <source>
        <dbReference type="EMBL" id="EJT81555.1"/>
    </source>
</evidence>
<reference evidence="2" key="3">
    <citation type="submission" date="2010-09" db="EMBL/GenBank/DDBJ databases">
        <title>Annotation of Gaeumannomyces graminis var. tritici R3-111a-1.</title>
        <authorList>
            <consortium name="The Broad Institute Genome Sequencing Platform"/>
            <person name="Ma L.-J."/>
            <person name="Dead R."/>
            <person name="Young S.K."/>
            <person name="Zeng Q."/>
            <person name="Gargeya S."/>
            <person name="Fitzgerald M."/>
            <person name="Haas B."/>
            <person name="Abouelleil A."/>
            <person name="Alvarado L."/>
            <person name="Arachchi H.M."/>
            <person name="Berlin A."/>
            <person name="Brown A."/>
            <person name="Chapman S.B."/>
            <person name="Chen Z."/>
            <person name="Dunbar C."/>
            <person name="Freedman E."/>
            <person name="Gearin G."/>
            <person name="Gellesch M."/>
            <person name="Goldberg J."/>
            <person name="Griggs A."/>
            <person name="Gujja S."/>
            <person name="Heiman D."/>
            <person name="Howarth C."/>
            <person name="Larson L."/>
            <person name="Lui A."/>
            <person name="MacDonald P.J.P."/>
            <person name="Mehta T."/>
            <person name="Montmayeur A."/>
            <person name="Murphy C."/>
            <person name="Neiman D."/>
            <person name="Pearson M."/>
            <person name="Priest M."/>
            <person name="Roberts A."/>
            <person name="Saif S."/>
            <person name="Shea T."/>
            <person name="Shenoy N."/>
            <person name="Sisk P."/>
            <person name="Stolte C."/>
            <person name="Sykes S."/>
            <person name="Yandava C."/>
            <person name="Wortman J."/>
            <person name="Nusbaum C."/>
            <person name="Birren B."/>
        </authorList>
    </citation>
    <scope>NUCLEOTIDE SEQUENCE</scope>
    <source>
        <strain evidence="2">R3-111a-1</strain>
    </source>
</reference>
<dbReference type="AlphaFoldDB" id="J3NJV2"/>
<dbReference type="EMBL" id="GL385395">
    <property type="protein sequence ID" value="EJT81555.1"/>
    <property type="molecule type" value="Genomic_DNA"/>
</dbReference>
<feature type="region of interest" description="Disordered" evidence="1">
    <location>
        <begin position="1"/>
        <end position="22"/>
    </location>
</feature>
<reference evidence="3" key="5">
    <citation type="submission" date="2018-04" db="UniProtKB">
        <authorList>
            <consortium name="EnsemblFungi"/>
        </authorList>
    </citation>
    <scope>IDENTIFICATION</scope>
    <source>
        <strain evidence="3">R3-111a-1</strain>
    </source>
</reference>
<reference evidence="2" key="2">
    <citation type="submission" date="2010-07" db="EMBL/GenBank/DDBJ databases">
        <authorList>
            <consortium name="The Broad Institute Genome Sequencing Platform"/>
            <consortium name="Broad Institute Genome Sequencing Center for Infectious Disease"/>
            <person name="Ma L.-J."/>
            <person name="Dead R."/>
            <person name="Young S."/>
            <person name="Zeng Q."/>
            <person name="Koehrsen M."/>
            <person name="Alvarado L."/>
            <person name="Berlin A."/>
            <person name="Chapman S.B."/>
            <person name="Chen Z."/>
            <person name="Freedman E."/>
            <person name="Gellesch M."/>
            <person name="Goldberg J."/>
            <person name="Griggs A."/>
            <person name="Gujja S."/>
            <person name="Heilman E.R."/>
            <person name="Heiman D."/>
            <person name="Hepburn T."/>
            <person name="Howarth C."/>
            <person name="Jen D."/>
            <person name="Larson L."/>
            <person name="Mehta T."/>
            <person name="Neiman D."/>
            <person name="Pearson M."/>
            <person name="Roberts A."/>
            <person name="Saif S."/>
            <person name="Shea T."/>
            <person name="Shenoy N."/>
            <person name="Sisk P."/>
            <person name="Stolte C."/>
            <person name="Sykes S."/>
            <person name="Walk T."/>
            <person name="White J."/>
            <person name="Yandava C."/>
            <person name="Haas B."/>
            <person name="Nusbaum C."/>
            <person name="Birren B."/>
        </authorList>
    </citation>
    <scope>NUCLEOTIDE SEQUENCE</scope>
    <source>
        <strain evidence="2">R3-111a-1</strain>
    </source>
</reference>